<evidence type="ECO:0000256" key="1">
    <source>
        <dbReference type="SAM" id="MobiDB-lite"/>
    </source>
</evidence>
<reference evidence="2" key="1">
    <citation type="submission" date="2023-08" db="EMBL/GenBank/DDBJ databases">
        <authorList>
            <person name="Chen Y."/>
            <person name="Shah S."/>
            <person name="Dougan E. K."/>
            <person name="Thang M."/>
            <person name="Chan C."/>
        </authorList>
    </citation>
    <scope>NUCLEOTIDE SEQUENCE</scope>
</reference>
<accession>A0AA36MMZ0</accession>
<dbReference type="EMBL" id="CAUJNA010000201">
    <property type="protein sequence ID" value="CAJ1373513.1"/>
    <property type="molecule type" value="Genomic_DNA"/>
</dbReference>
<feature type="region of interest" description="Disordered" evidence="1">
    <location>
        <begin position="116"/>
        <end position="141"/>
    </location>
</feature>
<proteinExistence type="predicted"/>
<keyword evidence="3" id="KW-1185">Reference proteome</keyword>
<evidence type="ECO:0000313" key="3">
    <source>
        <dbReference type="Proteomes" id="UP001178507"/>
    </source>
</evidence>
<dbReference type="Proteomes" id="UP001178507">
    <property type="component" value="Unassembled WGS sequence"/>
</dbReference>
<organism evidence="2 3">
    <name type="scientific">Effrenium voratum</name>
    <dbReference type="NCBI Taxonomy" id="2562239"/>
    <lineage>
        <taxon>Eukaryota</taxon>
        <taxon>Sar</taxon>
        <taxon>Alveolata</taxon>
        <taxon>Dinophyceae</taxon>
        <taxon>Suessiales</taxon>
        <taxon>Symbiodiniaceae</taxon>
        <taxon>Effrenium</taxon>
    </lineage>
</organism>
<protein>
    <submittedName>
        <fullName evidence="2">Uncharacterized protein</fullName>
    </submittedName>
</protein>
<name>A0AA36MMZ0_9DINO</name>
<sequence length="350" mass="39096">MFSTHLLLRRNQLLDELRKKEAQECTFQPKTLPRGSPRTFSRPDTTGEGKWVQRLDQRMRSQRLKQVEAQHYAELTLKPKISPYAQAWSQKQAEAGADVSVFERLYQAYLRQEEKNAKRDRDSEVESHSPKTSPRRIPTSELLYSDALDRRERLRIMAEQMQIRRVEESKERCAVLNKSRRYYWQMLEKQIRGAFESAAQGPLLPQALLEDFLVGFKCMKPRLGAESSNGHGLVRLGGAAAALLAAPGFVAPGAARHGQAPASLAAGAVIGAAAASRVEAFSSSSPSAQRSLRRLQRKLRRDERWGKQRSELILATANLRPCSLQGLRLIQAVGAATEGCVQGALHLVGC</sequence>
<gene>
    <name evidence="2" type="ORF">EVOR1521_LOCUS3305</name>
</gene>
<evidence type="ECO:0000313" key="2">
    <source>
        <dbReference type="EMBL" id="CAJ1373513.1"/>
    </source>
</evidence>
<dbReference type="AlphaFoldDB" id="A0AA36MMZ0"/>
<comment type="caution">
    <text evidence="2">The sequence shown here is derived from an EMBL/GenBank/DDBJ whole genome shotgun (WGS) entry which is preliminary data.</text>
</comment>
<feature type="compositionally biased region" description="Basic and acidic residues" evidence="1">
    <location>
        <begin position="116"/>
        <end position="129"/>
    </location>
</feature>